<feature type="binding site" evidence="4">
    <location>
        <begin position="209"/>
        <end position="212"/>
    </location>
    <ligand>
        <name>substrate</name>
    </ligand>
</feature>
<feature type="binding site" evidence="4">
    <location>
        <position position="195"/>
    </location>
    <ligand>
        <name>substrate</name>
    </ligand>
</feature>
<comment type="similarity">
    <text evidence="4">Belongs to the NAD(P)-dependent epimerase/dehydratase family. HldD subfamily.</text>
</comment>
<comment type="cofactor">
    <cofactor evidence="4">
        <name>NADP(+)</name>
        <dbReference type="ChEBI" id="CHEBI:58349"/>
    </cofactor>
    <text evidence="4">Binds 1 NADP(+) per subunit.</text>
</comment>
<dbReference type="GO" id="GO:0097171">
    <property type="term" value="P:ADP-L-glycero-beta-D-manno-heptose biosynthetic process"/>
    <property type="evidence" value="ECO:0007669"/>
    <property type="project" value="UniProtKB-UniPathway"/>
</dbReference>
<feature type="binding site" evidence="4">
    <location>
        <position position="99"/>
    </location>
    <ligand>
        <name>NADP(+)</name>
        <dbReference type="ChEBI" id="CHEBI:58349"/>
    </ligand>
</feature>
<comment type="subunit">
    <text evidence="4">Homopentamer.</text>
</comment>
<evidence type="ECO:0000256" key="2">
    <source>
        <dbReference type="ARBA" id="ARBA00023235"/>
    </source>
</evidence>
<dbReference type="GO" id="GO:0008712">
    <property type="term" value="F:ADP-glyceromanno-heptose 6-epimerase activity"/>
    <property type="evidence" value="ECO:0007669"/>
    <property type="project" value="UniProtKB-UniRule"/>
</dbReference>
<organism evidence="6 7">
    <name type="scientific">Desulfuromonas thiophila</name>
    <dbReference type="NCBI Taxonomy" id="57664"/>
    <lineage>
        <taxon>Bacteria</taxon>
        <taxon>Pseudomonadati</taxon>
        <taxon>Thermodesulfobacteriota</taxon>
        <taxon>Desulfuromonadia</taxon>
        <taxon>Desulfuromonadales</taxon>
        <taxon>Desulfuromonadaceae</taxon>
        <taxon>Desulfuromonas</taxon>
    </lineage>
</organism>
<accession>A0A1G7AK71</accession>
<feature type="binding site" evidence="4">
    <location>
        <position position="154"/>
    </location>
    <ligand>
        <name>NADP(+)</name>
        <dbReference type="ChEBI" id="CHEBI:58349"/>
    </ligand>
</feature>
<feature type="binding site" evidence="4">
    <location>
        <position position="223"/>
    </location>
    <ligand>
        <name>substrate</name>
    </ligand>
</feature>
<feature type="binding site" evidence="4">
    <location>
        <position position="288"/>
    </location>
    <ligand>
        <name>substrate</name>
    </ligand>
</feature>
<dbReference type="InterPro" id="IPR036291">
    <property type="entry name" value="NAD(P)-bd_dom_sf"/>
</dbReference>
<comment type="domain">
    <text evidence="4">Contains a large N-terminal NADP-binding domain, and a smaller C-terminal substrate-binding domain.</text>
</comment>
<sequence>MLVVTGGAGFIGSALVWRLNQLGHEDILIVDALGNGDKWKNLVPLRYRDYLEKDQFLELVLADRLGQHLGERGLPLDAIFHLGACSATTERDARYLMQNNVAYSQQMALLARRSGARFIYASSAATYGDGTQGFDDDAAALEQLRPLNMYGYSKHLFDLWLRRQGLLDSCVGLKFFNVFGPNEYHKGEMRSLVIKAYEQIVATGRIGLFKSYRPDYADGEQQRDFVYVKDVVDMTLFFLDHPQVNGLFNIGSCQAHSWNELAWAIFAALGREPAIDYIGMPSQLRDRYQYYTCANTDRLRRAGYAGTGYHLTDAVADYVRNYLVPGVVLGQ</sequence>
<feature type="binding site" evidence="4">
    <location>
        <begin position="31"/>
        <end position="32"/>
    </location>
    <ligand>
        <name>NADP(+)</name>
        <dbReference type="ChEBI" id="CHEBI:58349"/>
    </ligand>
</feature>
<feature type="active site" description="Proton acceptor" evidence="4">
    <location>
        <position position="186"/>
    </location>
</feature>
<proteinExistence type="inferred from homology"/>
<feature type="binding site" evidence="4">
    <location>
        <position position="38"/>
    </location>
    <ligand>
        <name>NADP(+)</name>
        <dbReference type="ChEBI" id="CHEBI:58349"/>
    </ligand>
</feature>
<dbReference type="Pfam" id="PF01370">
    <property type="entry name" value="Epimerase"/>
    <property type="match status" value="1"/>
</dbReference>
<reference evidence="7" key="1">
    <citation type="submission" date="2016-10" db="EMBL/GenBank/DDBJ databases">
        <authorList>
            <person name="Varghese N."/>
            <person name="Submissions S."/>
        </authorList>
    </citation>
    <scope>NUCLEOTIDE SEQUENCE [LARGE SCALE GENOMIC DNA]</scope>
    <source>
        <strain evidence="7">DSM 8987</strain>
    </source>
</reference>
<evidence type="ECO:0000256" key="4">
    <source>
        <dbReference type="HAMAP-Rule" id="MF_01601"/>
    </source>
</evidence>
<evidence type="ECO:0000256" key="3">
    <source>
        <dbReference type="ARBA" id="ARBA00023277"/>
    </source>
</evidence>
<dbReference type="OrthoDB" id="9803010at2"/>
<name>A0A1G7AK71_9BACT</name>
<comment type="pathway">
    <text evidence="4">Nucleotide-sugar biosynthesis; ADP-L-glycero-beta-D-manno-heptose biosynthesis; ADP-L-glycero-beta-D-manno-heptose from D-glycero-beta-D-manno-heptose 7-phosphate: step 4/4.</text>
</comment>
<feature type="binding site" evidence="4">
    <location>
        <position position="186"/>
    </location>
    <ligand>
        <name>NADP(+)</name>
        <dbReference type="ChEBI" id="CHEBI:58349"/>
    </ligand>
</feature>
<dbReference type="PANTHER" id="PTHR43103:SF3">
    <property type="entry name" value="ADP-L-GLYCERO-D-MANNO-HEPTOSE-6-EPIMERASE"/>
    <property type="match status" value="1"/>
</dbReference>
<feature type="binding site" evidence="4">
    <location>
        <position position="177"/>
    </location>
    <ligand>
        <name>substrate</name>
    </ligand>
</feature>
<feature type="binding site" evidence="4">
    <location>
        <begin position="10"/>
        <end position="11"/>
    </location>
    <ligand>
        <name>NADP(+)</name>
        <dbReference type="ChEBI" id="CHEBI:58349"/>
    </ligand>
</feature>
<feature type="active site" description="Proton acceptor" evidence="4">
    <location>
        <position position="150"/>
    </location>
</feature>
<dbReference type="HAMAP" id="MF_01601">
    <property type="entry name" value="Heptose_epimerase"/>
    <property type="match status" value="1"/>
</dbReference>
<feature type="binding site" evidence="4">
    <location>
        <position position="178"/>
    </location>
    <ligand>
        <name>NADP(+)</name>
        <dbReference type="ChEBI" id="CHEBI:58349"/>
    </ligand>
</feature>
<dbReference type="AlphaFoldDB" id="A0A1G7AK71"/>
<dbReference type="InterPro" id="IPR011912">
    <property type="entry name" value="Heptose_epim"/>
</dbReference>
<feature type="binding site" evidence="4">
    <location>
        <position position="53"/>
    </location>
    <ligand>
        <name>NADP(+)</name>
        <dbReference type="ChEBI" id="CHEBI:58349"/>
    </ligand>
</feature>
<feature type="binding site" evidence="4">
    <location>
        <begin position="82"/>
        <end position="86"/>
    </location>
    <ligand>
        <name>NADP(+)</name>
        <dbReference type="ChEBI" id="CHEBI:58349"/>
    </ligand>
</feature>
<dbReference type="EMBL" id="FNAQ01000004">
    <property type="protein sequence ID" value="SDE15182.1"/>
    <property type="molecule type" value="Genomic_DNA"/>
</dbReference>
<dbReference type="GO" id="GO:0005975">
    <property type="term" value="P:carbohydrate metabolic process"/>
    <property type="evidence" value="ECO:0007669"/>
    <property type="project" value="UniProtKB-UniRule"/>
</dbReference>
<gene>
    <name evidence="4" type="primary">hldD</name>
    <name evidence="6" type="ORF">SAMN05661003_10488</name>
</gene>
<dbReference type="Gene3D" id="3.90.25.10">
    <property type="entry name" value="UDP-galactose 4-epimerase, domain 1"/>
    <property type="match status" value="1"/>
</dbReference>
<dbReference type="EC" id="5.1.3.20" evidence="4"/>
<evidence type="ECO:0000256" key="1">
    <source>
        <dbReference type="ARBA" id="ARBA00022857"/>
    </source>
</evidence>
<dbReference type="PANTHER" id="PTHR43103">
    <property type="entry name" value="NUCLEOSIDE-DIPHOSPHATE-SUGAR EPIMERASE"/>
    <property type="match status" value="1"/>
</dbReference>
<dbReference type="UniPathway" id="UPA00356">
    <property type="reaction ID" value="UER00440"/>
</dbReference>
<comment type="function">
    <text evidence="4">Catalyzes the interconversion between ADP-D-glycero-beta-D-manno-heptose and ADP-L-glycero-beta-D-manno-heptose via an epimerization at carbon 6 of the heptose.</text>
</comment>
<evidence type="ECO:0000259" key="5">
    <source>
        <dbReference type="Pfam" id="PF01370"/>
    </source>
</evidence>
<keyword evidence="7" id="KW-1185">Reference proteome</keyword>
<comment type="catalytic activity">
    <reaction evidence="4">
        <text>ADP-D-glycero-beta-D-manno-heptose = ADP-L-glycero-beta-D-manno-heptose</text>
        <dbReference type="Rhea" id="RHEA:17577"/>
        <dbReference type="ChEBI" id="CHEBI:59967"/>
        <dbReference type="ChEBI" id="CHEBI:61506"/>
        <dbReference type="EC" id="5.1.3.20"/>
    </reaction>
</comment>
<keyword evidence="3 4" id="KW-0119">Carbohydrate metabolism</keyword>
<feature type="domain" description="NAD-dependent epimerase/dehydratase" evidence="5">
    <location>
        <begin position="3"/>
        <end position="251"/>
    </location>
</feature>
<protein>
    <recommendedName>
        <fullName evidence="4">ADP-L-glycero-D-manno-heptose-6-epimerase</fullName>
        <ecNumber evidence="4">5.1.3.20</ecNumber>
    </recommendedName>
    <alternativeName>
        <fullName evidence="4">ADP-L-glycero-beta-D-manno-heptose-6-epimerase</fullName>
        <shortName evidence="4">ADP-glyceromanno-heptose 6-epimerase</shortName>
        <shortName evidence="4">ADP-hep 6-epimerase</shortName>
        <shortName evidence="4">AGME</shortName>
    </alternativeName>
</protein>
<dbReference type="NCBIfam" id="TIGR02197">
    <property type="entry name" value="heptose_epim"/>
    <property type="match status" value="1"/>
</dbReference>
<dbReference type="GO" id="GO:0050661">
    <property type="term" value="F:NADP binding"/>
    <property type="evidence" value="ECO:0007669"/>
    <property type="project" value="InterPro"/>
</dbReference>
<dbReference type="Gene3D" id="3.40.50.720">
    <property type="entry name" value="NAD(P)-binding Rossmann-like Domain"/>
    <property type="match status" value="1"/>
</dbReference>
<dbReference type="InterPro" id="IPR001509">
    <property type="entry name" value="Epimerase_deHydtase"/>
</dbReference>
<dbReference type="STRING" id="57664.SAMN05661003_10488"/>
<dbReference type="RefSeq" id="WP_092077145.1">
    <property type="nucleotide sequence ID" value="NZ_FNAQ01000004.1"/>
</dbReference>
<keyword evidence="1 4" id="KW-0521">NADP</keyword>
<keyword evidence="2 4" id="KW-0413">Isomerase</keyword>
<evidence type="ECO:0000313" key="7">
    <source>
        <dbReference type="Proteomes" id="UP000243205"/>
    </source>
</evidence>
<evidence type="ECO:0000313" key="6">
    <source>
        <dbReference type="EMBL" id="SDE15182.1"/>
    </source>
</evidence>
<feature type="binding site" evidence="4">
    <location>
        <position position="188"/>
    </location>
    <ligand>
        <name>substrate</name>
    </ligand>
</feature>
<dbReference type="CDD" id="cd05248">
    <property type="entry name" value="ADP_GME_SDR_e"/>
    <property type="match status" value="1"/>
</dbReference>
<dbReference type="Proteomes" id="UP000243205">
    <property type="component" value="Unassembled WGS sequence"/>
</dbReference>
<dbReference type="SUPFAM" id="SSF51735">
    <property type="entry name" value="NAD(P)-binding Rossmann-fold domains"/>
    <property type="match status" value="1"/>
</dbReference>